<dbReference type="FunCoup" id="A0A1S3IJ72">
    <property type="interactions" value="561"/>
</dbReference>
<dbReference type="Pfam" id="PF00271">
    <property type="entry name" value="Helicase_C"/>
    <property type="match status" value="1"/>
</dbReference>
<proteinExistence type="predicted"/>
<evidence type="ECO:0000259" key="7">
    <source>
        <dbReference type="PROSITE" id="PS51194"/>
    </source>
</evidence>
<dbReference type="CDD" id="cd18791">
    <property type="entry name" value="SF2_C_RHA"/>
    <property type="match status" value="1"/>
</dbReference>
<dbReference type="InParanoid" id="A0A1S3IJ72"/>
<dbReference type="InterPro" id="IPR056382">
    <property type="entry name" value="DHX34_Znf-C2H2"/>
</dbReference>
<accession>A0A1S3IJ72</accession>
<evidence type="ECO:0000256" key="3">
    <source>
        <dbReference type="ARBA" id="ARBA00022806"/>
    </source>
</evidence>
<dbReference type="FunFam" id="3.40.50.300:FF:000725">
    <property type="entry name" value="probable ATP-dependent RNA helicase DHX34"/>
    <property type="match status" value="1"/>
</dbReference>
<organism evidence="8 9">
    <name type="scientific">Lingula anatina</name>
    <name type="common">Brachiopod</name>
    <name type="synonym">Lingula unguis</name>
    <dbReference type="NCBI Taxonomy" id="7574"/>
    <lineage>
        <taxon>Eukaryota</taxon>
        <taxon>Metazoa</taxon>
        <taxon>Spiralia</taxon>
        <taxon>Lophotrochozoa</taxon>
        <taxon>Brachiopoda</taxon>
        <taxon>Linguliformea</taxon>
        <taxon>Lingulata</taxon>
        <taxon>Lingulida</taxon>
        <taxon>Linguloidea</taxon>
        <taxon>Lingulidae</taxon>
        <taxon>Lingula</taxon>
    </lineage>
</organism>
<feature type="region of interest" description="Disordered" evidence="5">
    <location>
        <begin position="1"/>
        <end position="147"/>
    </location>
</feature>
<dbReference type="InterPro" id="IPR027417">
    <property type="entry name" value="P-loop_NTPase"/>
</dbReference>
<keyword evidence="2" id="KW-0378">Hydrolase</keyword>
<evidence type="ECO:0000313" key="9">
    <source>
        <dbReference type="RefSeq" id="XP_013398262.1"/>
    </source>
</evidence>
<dbReference type="Proteomes" id="UP000085678">
    <property type="component" value="Unplaced"/>
</dbReference>
<dbReference type="PANTHER" id="PTHR18934:SF221">
    <property type="entry name" value="ATP-DEPENDENT RNA HELICASE DHX34-RELATED"/>
    <property type="match status" value="1"/>
</dbReference>
<dbReference type="SMART" id="SM00487">
    <property type="entry name" value="DEXDc"/>
    <property type="match status" value="1"/>
</dbReference>
<gene>
    <name evidence="9" type="primary">LOC106164781</name>
</gene>
<evidence type="ECO:0000256" key="5">
    <source>
        <dbReference type="SAM" id="MobiDB-lite"/>
    </source>
</evidence>
<dbReference type="PROSITE" id="PS51194">
    <property type="entry name" value="HELICASE_CTER"/>
    <property type="match status" value="1"/>
</dbReference>
<dbReference type="GO" id="GO:0004386">
    <property type="term" value="F:helicase activity"/>
    <property type="evidence" value="ECO:0007669"/>
    <property type="project" value="UniProtKB-KW"/>
</dbReference>
<evidence type="ECO:0000256" key="1">
    <source>
        <dbReference type="ARBA" id="ARBA00022741"/>
    </source>
</evidence>
<dbReference type="KEGG" id="lak:106164781"/>
<feature type="domain" description="Helicase C-terminal" evidence="7">
    <location>
        <begin position="499"/>
        <end position="667"/>
    </location>
</feature>
<dbReference type="InterPro" id="IPR014001">
    <property type="entry name" value="Helicase_ATP-bd"/>
</dbReference>
<dbReference type="STRING" id="7574.A0A1S3IJ72"/>
<dbReference type="InterPro" id="IPR001650">
    <property type="entry name" value="Helicase_C-like"/>
</dbReference>
<feature type="compositionally biased region" description="Basic residues" evidence="5">
    <location>
        <begin position="27"/>
        <end position="51"/>
    </location>
</feature>
<keyword evidence="3 9" id="KW-0347">Helicase</keyword>
<protein>
    <submittedName>
        <fullName evidence="9">Probable ATP-dependent RNA helicase DHX34</fullName>
    </submittedName>
</protein>
<evidence type="ECO:0000259" key="6">
    <source>
        <dbReference type="PROSITE" id="PS51192"/>
    </source>
</evidence>
<feature type="compositionally biased region" description="Basic and acidic residues" evidence="5">
    <location>
        <begin position="836"/>
        <end position="850"/>
    </location>
</feature>
<dbReference type="PANTHER" id="PTHR18934">
    <property type="entry name" value="ATP-DEPENDENT RNA HELICASE"/>
    <property type="match status" value="1"/>
</dbReference>
<dbReference type="InterPro" id="IPR011709">
    <property type="entry name" value="DEAD-box_helicase_OB_fold"/>
</dbReference>
<keyword evidence="1" id="KW-0547">Nucleotide-binding</keyword>
<dbReference type="CDD" id="cd17979">
    <property type="entry name" value="DEXHc_DHX34"/>
    <property type="match status" value="1"/>
</dbReference>
<feature type="region of interest" description="Disordered" evidence="5">
    <location>
        <begin position="828"/>
        <end position="868"/>
    </location>
</feature>
<dbReference type="Pfam" id="PF00270">
    <property type="entry name" value="DEAD"/>
    <property type="match status" value="1"/>
</dbReference>
<dbReference type="Pfam" id="PF07717">
    <property type="entry name" value="OB_NTP_bind"/>
    <property type="match status" value="1"/>
</dbReference>
<reference evidence="9" key="1">
    <citation type="submission" date="2025-08" db="UniProtKB">
        <authorList>
            <consortium name="RefSeq"/>
        </authorList>
    </citation>
    <scope>IDENTIFICATION</scope>
    <source>
        <tissue evidence="9">Gonads</tissue>
    </source>
</reference>
<evidence type="ECO:0000256" key="4">
    <source>
        <dbReference type="ARBA" id="ARBA00022840"/>
    </source>
</evidence>
<keyword evidence="8" id="KW-1185">Reference proteome</keyword>
<dbReference type="Gene3D" id="1.20.120.1080">
    <property type="match status" value="1"/>
</dbReference>
<dbReference type="SMART" id="SM00490">
    <property type="entry name" value="HELICc"/>
    <property type="match status" value="1"/>
</dbReference>
<dbReference type="PROSITE" id="PS51192">
    <property type="entry name" value="HELICASE_ATP_BIND_1"/>
    <property type="match status" value="1"/>
</dbReference>
<evidence type="ECO:0000313" key="8">
    <source>
        <dbReference type="Proteomes" id="UP000085678"/>
    </source>
</evidence>
<dbReference type="GeneID" id="106164781"/>
<dbReference type="Gene3D" id="3.40.50.300">
    <property type="entry name" value="P-loop containing nucleotide triphosphate hydrolases"/>
    <property type="match status" value="2"/>
</dbReference>
<sequence length="1274" mass="147299">MPRTENDRDGEKPKRDERHRSPTDSHHSRHRHDRNKKKHKHKDGHRRRSRSSSRSGKDREERKAHGSRESFSTSPHRRKQEDRHDSKDRYDSSPTLYTDRHKKRKQYGEDEKVVENSTTYLKQKHETEAKASVTQGDHSQEVVESSSESEKEFDDFDFECEKSTLDKMFFREDDLIKRGSQDYNDFWAFLKKFKAFNRKKAMEQKGNRSKSNLKESKLGIPMKYDKRYKINLSVATKDIEDMLKYGRSKHKEKSQLNKERIAEFRSILLHYFDFCQKQKFSKLIKIKKDQQNLPIYQYKEKIIETLKEYQVIVVAGDTGCGKSTQVPQYLLQAGYTNIACTQPRRIACISLSKRVGYETLNEYGSEVAYQVRFERSRTRATRIVFLTEGLLLRQMTTDPFLKQYNVIVIDEVHERHIYTDFLLGVVKCLLQHRDDIKVVLMSATINIDMFSGYFDHAPVIKVPGRLYPIQLQYHPIDQADKEEKKGKIDPSPYLKIMQMINHKYPDSERGDLLIFLSGMAEIMTLVEAANMFAQKSKRWIVLPLHSALSISEQDKVFDYPPEGIRKCIISTNIAETSVTIDGVRFIVDSGKVKEMSYDPKYKMRKLQEFWISRASAEQRKGRAGRTGPGVCYRLYDESDYDAFQEYATPEIQRVPLDTLILQMVSMGLPDARKFPFIEPPSDSSIENSVAFLKEQGALTEDEKLTPIGEMLAQLPVDVVIGKMLILGSIFQMIDPVLSIAAALSVQSPFTSRAHTDHDAISSRKSIESDHGDPFTLLNAFDEWIQVKAEGRGTRKWCKRKGLEEQRFYEMTKLKRQFQELLKDHGLVGQGSAGEAPDERYLSSQERAQRHGDRKRLRELRREQQKATKKRKVLKVTDEDFKVSSDEENDVEANVKDLEFRLSHDLDQLQEKSSRSFTLRDINLLKLILCSGLYPQVAIADECNSYKADSEQAFHTKSKPFVVIHPTSVFSYQPEVLQLQEIDMERTEVGNQKYVMSSKHELVAFVSLLETNKPYLVNLMRVPALQTLLLYSNSLDTNADCTRIVCEGWLEIRFAEVEAAENIMSAVIQLRTLLQELLKMKLQDTINKKEQDEKDKFNPKFRKLERLLAGKLTSFLDSKVVYSIRRVLAAELQHLYLGPSEDVKGGDDVISDIMKFSTLGGEPHPVKGGIQVKEYLVYNCLQGDAEAPVYGEYTTYMQKHWTCPKCSESMIVTLMERLQHESQCQVTDDTDTGTKEGTSQELNPLRRHYHCDICRQDFAFTTTEILKHKKSHSAS</sequence>
<name>A0A1S3IJ72_LINAN</name>
<dbReference type="GO" id="GO:0005524">
    <property type="term" value="F:ATP binding"/>
    <property type="evidence" value="ECO:0007669"/>
    <property type="project" value="UniProtKB-KW"/>
</dbReference>
<feature type="compositionally biased region" description="Basic and acidic residues" evidence="5">
    <location>
        <begin position="1"/>
        <end position="26"/>
    </location>
</feature>
<dbReference type="InterPro" id="IPR007502">
    <property type="entry name" value="Helicase-assoc_dom"/>
</dbReference>
<dbReference type="RefSeq" id="XP_013398262.1">
    <property type="nucleotide sequence ID" value="XM_013542808.1"/>
</dbReference>
<feature type="compositionally biased region" description="Basic and acidic residues" evidence="5">
    <location>
        <begin position="79"/>
        <end position="91"/>
    </location>
</feature>
<dbReference type="SUPFAM" id="SSF52540">
    <property type="entry name" value="P-loop containing nucleoside triphosphate hydrolases"/>
    <property type="match status" value="1"/>
</dbReference>
<feature type="domain" description="Helicase ATP-binding" evidence="6">
    <location>
        <begin position="303"/>
        <end position="463"/>
    </location>
</feature>
<dbReference type="SMART" id="SM00847">
    <property type="entry name" value="HA2"/>
    <property type="match status" value="1"/>
</dbReference>
<dbReference type="OrthoDB" id="10253254at2759"/>
<evidence type="ECO:0000256" key="2">
    <source>
        <dbReference type="ARBA" id="ARBA00022801"/>
    </source>
</evidence>
<dbReference type="Pfam" id="PF04408">
    <property type="entry name" value="WHD_HA2"/>
    <property type="match status" value="1"/>
</dbReference>
<dbReference type="AlphaFoldDB" id="A0A1S3IJ72"/>
<dbReference type="GO" id="GO:0016787">
    <property type="term" value="F:hydrolase activity"/>
    <property type="evidence" value="ECO:0007669"/>
    <property type="project" value="UniProtKB-KW"/>
</dbReference>
<dbReference type="GO" id="GO:0003723">
    <property type="term" value="F:RNA binding"/>
    <property type="evidence" value="ECO:0007669"/>
    <property type="project" value="TreeGrafter"/>
</dbReference>
<dbReference type="FunFam" id="3.40.50.300:FF:000540">
    <property type="entry name" value="probable ATP-dependent RNA helicase DHX34"/>
    <property type="match status" value="1"/>
</dbReference>
<feature type="compositionally biased region" description="Basic and acidic residues" evidence="5">
    <location>
        <begin position="55"/>
        <end position="68"/>
    </location>
</feature>
<dbReference type="Pfam" id="PF21010">
    <property type="entry name" value="HA2_C"/>
    <property type="match status" value="1"/>
</dbReference>
<dbReference type="FunFam" id="1.20.120.1080:FF:000005">
    <property type="entry name" value="ATP-dependent helicase HrpA"/>
    <property type="match status" value="1"/>
</dbReference>
<keyword evidence="4" id="KW-0067">ATP-binding</keyword>
<dbReference type="InterPro" id="IPR011545">
    <property type="entry name" value="DEAD/DEAH_box_helicase_dom"/>
</dbReference>
<dbReference type="InterPro" id="IPR048333">
    <property type="entry name" value="HA2_WH"/>
</dbReference>
<dbReference type="Pfam" id="PF24485">
    <property type="entry name" value="zf-C2H2_DHX34"/>
    <property type="match status" value="1"/>
</dbReference>